<dbReference type="InterPro" id="IPR036237">
    <property type="entry name" value="Xyl_isomerase-like_sf"/>
</dbReference>
<comment type="caution">
    <text evidence="2">The sequence shown here is derived from an EMBL/GenBank/DDBJ whole genome shotgun (WGS) entry which is preliminary data.</text>
</comment>
<dbReference type="Pfam" id="PF01261">
    <property type="entry name" value="AP_endonuc_2"/>
    <property type="match status" value="1"/>
</dbReference>
<dbReference type="EMBL" id="JACOOR010000002">
    <property type="protein sequence ID" value="MBC5658742.1"/>
    <property type="molecule type" value="Genomic_DNA"/>
</dbReference>
<proteinExistence type="predicted"/>
<keyword evidence="3" id="KW-1185">Reference proteome</keyword>
<evidence type="ECO:0000313" key="3">
    <source>
        <dbReference type="Proteomes" id="UP000649345"/>
    </source>
</evidence>
<dbReference type="Gene3D" id="3.20.20.150">
    <property type="entry name" value="Divalent-metal-dependent TIM barrel enzymes"/>
    <property type="match status" value="1"/>
</dbReference>
<evidence type="ECO:0000313" key="2">
    <source>
        <dbReference type="EMBL" id="MBC5658742.1"/>
    </source>
</evidence>
<dbReference type="SUPFAM" id="SSF51658">
    <property type="entry name" value="Xylose isomerase-like"/>
    <property type="match status" value="1"/>
</dbReference>
<dbReference type="PANTHER" id="PTHR12110:SF41">
    <property type="entry name" value="INOSOSE DEHYDRATASE"/>
    <property type="match status" value="1"/>
</dbReference>
<dbReference type="GO" id="GO:0016853">
    <property type="term" value="F:isomerase activity"/>
    <property type="evidence" value="ECO:0007669"/>
    <property type="project" value="UniProtKB-KW"/>
</dbReference>
<keyword evidence="2" id="KW-0413">Isomerase</keyword>
<dbReference type="InterPro" id="IPR050312">
    <property type="entry name" value="IolE/XylAMocC-like"/>
</dbReference>
<dbReference type="RefSeq" id="WP_186873319.1">
    <property type="nucleotide sequence ID" value="NZ_JACOOR010000002.1"/>
</dbReference>
<accession>A0A923LAU2</accession>
<protein>
    <submittedName>
        <fullName evidence="2">Sugar phosphate isomerase/epimerase</fullName>
    </submittedName>
</protein>
<organism evidence="2 3">
    <name type="scientific">Anaerosacchariphilus hominis</name>
    <dbReference type="NCBI Taxonomy" id="2763017"/>
    <lineage>
        <taxon>Bacteria</taxon>
        <taxon>Bacillati</taxon>
        <taxon>Bacillota</taxon>
        <taxon>Clostridia</taxon>
        <taxon>Lachnospirales</taxon>
        <taxon>Lachnospiraceae</taxon>
        <taxon>Anaerosacchariphilus</taxon>
    </lineage>
</organism>
<gene>
    <name evidence="2" type="ORF">H8S44_03005</name>
</gene>
<feature type="domain" description="Xylose isomerase-like TIM barrel" evidence="1">
    <location>
        <begin position="26"/>
        <end position="254"/>
    </location>
</feature>
<evidence type="ECO:0000259" key="1">
    <source>
        <dbReference type="Pfam" id="PF01261"/>
    </source>
</evidence>
<name>A0A923LAU2_9FIRM</name>
<dbReference type="PANTHER" id="PTHR12110">
    <property type="entry name" value="HYDROXYPYRUVATE ISOMERASE"/>
    <property type="match status" value="1"/>
</dbReference>
<reference evidence="2" key="1">
    <citation type="submission" date="2020-08" db="EMBL/GenBank/DDBJ databases">
        <title>Genome public.</title>
        <authorList>
            <person name="Liu C."/>
            <person name="Sun Q."/>
        </authorList>
    </citation>
    <scope>NUCLEOTIDE SEQUENCE</scope>
    <source>
        <strain evidence="2">NSJ-68</strain>
    </source>
</reference>
<dbReference type="Proteomes" id="UP000649345">
    <property type="component" value="Unassembled WGS sequence"/>
</dbReference>
<dbReference type="AlphaFoldDB" id="A0A923LAU2"/>
<sequence length="263" mass="30059">MEKTVGIQQYMFRDYLNDECQISETLQKIAAAGYDGVEVCSFLMQDAAFWKQKMQDEGLKVLAVHEEFENIYRDTAQSIVRAKLLETDYIVSAGVMQTVFEDSTQVRELARRLNECGRQISESGLTFLFHNHNCEFVRTEKGTLPMDILLEETNPDYVKFEVDTYWISISGFTAMEWLDKIGTRIGFMHINDCRVCSDKAGTPIRTVTGAELGTGNLNLPALLEKAQSYGCTCEILETHDGWVHGSPFESMEISRKYLRKHFK</sequence>
<dbReference type="InterPro" id="IPR013022">
    <property type="entry name" value="Xyl_isomerase-like_TIM-brl"/>
</dbReference>